<dbReference type="Gene3D" id="2.40.30.300">
    <property type="match status" value="1"/>
</dbReference>
<dbReference type="GO" id="GO:0005634">
    <property type="term" value="C:nucleus"/>
    <property type="evidence" value="ECO:0007669"/>
    <property type="project" value="UniProtKB-SubCell"/>
</dbReference>
<feature type="domain" description="Helicase C-terminal" evidence="9">
    <location>
        <begin position="384"/>
        <end position="582"/>
    </location>
</feature>
<dbReference type="Gene3D" id="3.40.50.300">
    <property type="entry name" value="P-loop containing nucleotide triphosphate hydrolases"/>
    <property type="match status" value="2"/>
</dbReference>
<keyword evidence="4" id="KW-0347">Helicase</keyword>
<keyword evidence="6" id="KW-0539">Nucleus</keyword>
<dbReference type="SUPFAM" id="SSF52540">
    <property type="entry name" value="P-loop containing nucleoside triphosphate hydrolases"/>
    <property type="match status" value="1"/>
</dbReference>
<feature type="region of interest" description="Disordered" evidence="7">
    <location>
        <begin position="1075"/>
        <end position="1097"/>
    </location>
</feature>
<evidence type="ECO:0000313" key="10">
    <source>
        <dbReference type="EMBL" id="KAG8468908.1"/>
    </source>
</evidence>
<feature type="compositionally biased region" description="Basic and acidic residues" evidence="7">
    <location>
        <begin position="32"/>
        <end position="44"/>
    </location>
</feature>
<dbReference type="EMBL" id="JAGTXO010000003">
    <property type="protein sequence ID" value="KAG8468908.1"/>
    <property type="molecule type" value="Genomic_DNA"/>
</dbReference>
<evidence type="ECO:0000256" key="4">
    <source>
        <dbReference type="ARBA" id="ARBA00022806"/>
    </source>
</evidence>
<dbReference type="SMART" id="SM01142">
    <property type="entry name" value="DSHCT"/>
    <property type="match status" value="1"/>
</dbReference>
<proteinExistence type="predicted"/>
<reference evidence="10" key="1">
    <citation type="submission" date="2021-05" db="EMBL/GenBank/DDBJ databases">
        <title>The genome of the haptophyte Pavlova lutheri (Diacronema luteri, Pavlovales) - a model for lipid biosynthesis in eukaryotic algae.</title>
        <authorList>
            <person name="Hulatt C.J."/>
            <person name="Posewitz M.C."/>
        </authorList>
    </citation>
    <scope>NUCLEOTIDE SEQUENCE</scope>
    <source>
        <strain evidence="10">NIVA-4/92</strain>
    </source>
</reference>
<dbReference type="InterPro" id="IPR016438">
    <property type="entry name" value="SKI2-like"/>
</dbReference>
<evidence type="ECO:0000256" key="5">
    <source>
        <dbReference type="ARBA" id="ARBA00022840"/>
    </source>
</evidence>
<dbReference type="AlphaFoldDB" id="A0A8J6CIK1"/>
<feature type="compositionally biased region" description="Basic and acidic residues" evidence="7">
    <location>
        <begin position="12"/>
        <end position="24"/>
    </location>
</feature>
<dbReference type="GO" id="GO:0003723">
    <property type="term" value="F:RNA binding"/>
    <property type="evidence" value="ECO:0007669"/>
    <property type="project" value="InterPro"/>
</dbReference>
<comment type="caution">
    <text evidence="10">The sequence shown here is derived from an EMBL/GenBank/DDBJ whole genome shotgun (WGS) entry which is preliminary data.</text>
</comment>
<evidence type="ECO:0000256" key="2">
    <source>
        <dbReference type="ARBA" id="ARBA00022741"/>
    </source>
</evidence>
<comment type="subcellular location">
    <subcellularLocation>
        <location evidence="1">Nucleus</location>
    </subcellularLocation>
</comment>
<dbReference type="PANTHER" id="PTHR12131">
    <property type="entry name" value="ATP-DEPENDENT RNA AND DNA HELICASE"/>
    <property type="match status" value="1"/>
</dbReference>
<keyword evidence="2" id="KW-0547">Nucleotide-binding</keyword>
<dbReference type="SMART" id="SM00490">
    <property type="entry name" value="HELICc"/>
    <property type="match status" value="1"/>
</dbReference>
<sequence length="1097" mass="118748">MQEADLFGVFDEAPRGKAHAEAKRAPTAPPREQPKPAKKARAEPGARGAPGCAPPSAPPSAPPAPAAAAGVAAASAARGAPSGEQAGAPALASSKAITHDVALPPGEHVVDPTIYTLEHPPCKPAREWPFELDPFQKAAKAAIERNESVLVAAHTSAGKTVCAEYAIATALRDGARVIYTSPIKALSNQKYRELHAEFGTVGLMTGDVTINPHAECLVMTTEILRSMLYRGSEVMREVSWVIFDEVHYMRDKERGVVWEETMIMVPDKVRFVFLSATIPNALEFASWVATLHQQPCHVVYTDYRPTPLKHYVIAEGGSGLHLVKEGEGAFKQANFDRALADLLASAEAKPAANKAKVKAAQGKPIQPGAKERGSAASDIARIVKIGHALSLFPMIVFALSKKDCESLALGMDKLDMTSDVEKEVIGEIFANAIEPLSEDDRSLPQVAKLLPILRRGVGIHHGGLLPLIKEVVELLFQEGLIKVLFATETFAMGLNMPARTVVFANARKFDGTEFRMVSAGEYIQMSGRAGRRGIDTTGIVIFRMERKASPESVKQMIVGSADNLTSAFKISYNMVLNCMRLETADVQLLMQKSFHTFQAEKALPALDAKREALEAELAAARLALPHAELCDELAALRAVRAGLADEMRRVANRPATVWPFVVPGRMASVRDDAHDWGWGVVVDAHGVRKGRGGGDDGGYTVDMLVPCCGAAMRGDNGHAAGTLRPRPLGPAAVASEAAEAAFIESAEMQVVRVRLDELDSVSSVRVLLPRDVRSADERHRVLKSALEVLRRFDGHAPLLDAKDDLGVTDPTYYKAQRKAEALDSRIASDRYAVLTAEHMAAHSAQAALASQLEETRATLKASRESVMGEELKCMRRVLRRLGHTNSDNVIELKGRIACEVSTADELLITELIFTGSLAELSAEQVVSLMSCLVALERNADSDDAKVATEEMRAPVETLQALAKRIGTVMLESKMPIDMEEYVKTFSVQLVDLVFEWCRGKRFVDLMLMTKQYEGSIIRMLHRLEELMRQLLSAAKTIGDAELEDKCARGGALLRRDIVFAASLYLDDVTTGAHGKRRGAASAQPDADTVAVPTAPGI</sequence>
<dbReference type="GO" id="GO:0016787">
    <property type="term" value="F:hydrolase activity"/>
    <property type="evidence" value="ECO:0007669"/>
    <property type="project" value="UniProtKB-KW"/>
</dbReference>
<dbReference type="GO" id="GO:0000460">
    <property type="term" value="P:maturation of 5.8S rRNA"/>
    <property type="evidence" value="ECO:0007669"/>
    <property type="project" value="TreeGrafter"/>
</dbReference>
<dbReference type="FunFam" id="3.40.50.300:FF:000083">
    <property type="entry name" value="ATP-dependent RNA helicase DOB1"/>
    <property type="match status" value="1"/>
</dbReference>
<dbReference type="PIRSF" id="PIRSF005198">
    <property type="entry name" value="Antiviral_helicase_SKI2"/>
    <property type="match status" value="1"/>
</dbReference>
<dbReference type="Pfam" id="PF00270">
    <property type="entry name" value="DEAD"/>
    <property type="match status" value="1"/>
</dbReference>
<protein>
    <submittedName>
        <fullName evidence="10">Uncharacterized protein</fullName>
    </submittedName>
</protein>
<dbReference type="PANTHER" id="PTHR12131:SF25">
    <property type="entry name" value="DEXH-BOX ATP-DEPENDENT RNA HELICASE DEXH9"/>
    <property type="match status" value="1"/>
</dbReference>
<evidence type="ECO:0000256" key="3">
    <source>
        <dbReference type="ARBA" id="ARBA00022801"/>
    </source>
</evidence>
<evidence type="ECO:0000259" key="9">
    <source>
        <dbReference type="PROSITE" id="PS51194"/>
    </source>
</evidence>
<feature type="domain" description="Helicase ATP-binding" evidence="8">
    <location>
        <begin position="140"/>
        <end position="296"/>
    </location>
</feature>
<dbReference type="InterPro" id="IPR001650">
    <property type="entry name" value="Helicase_C-like"/>
</dbReference>
<dbReference type="Pfam" id="PF21408">
    <property type="entry name" value="MTR4-like_stalk"/>
    <property type="match status" value="1"/>
</dbReference>
<evidence type="ECO:0000313" key="11">
    <source>
        <dbReference type="Proteomes" id="UP000751190"/>
    </source>
</evidence>
<evidence type="ECO:0000256" key="7">
    <source>
        <dbReference type="SAM" id="MobiDB-lite"/>
    </source>
</evidence>
<dbReference type="SMART" id="SM00487">
    <property type="entry name" value="DEXDc"/>
    <property type="match status" value="1"/>
</dbReference>
<evidence type="ECO:0000256" key="1">
    <source>
        <dbReference type="ARBA" id="ARBA00004123"/>
    </source>
</evidence>
<dbReference type="InterPro" id="IPR050699">
    <property type="entry name" value="RNA-DNA_Helicase"/>
</dbReference>
<dbReference type="Proteomes" id="UP000751190">
    <property type="component" value="Unassembled WGS sequence"/>
</dbReference>
<feature type="compositionally biased region" description="Pro residues" evidence="7">
    <location>
        <begin position="52"/>
        <end position="65"/>
    </location>
</feature>
<organism evidence="10 11">
    <name type="scientific">Diacronema lutheri</name>
    <name type="common">Unicellular marine alga</name>
    <name type="synonym">Monochrysis lutheri</name>
    <dbReference type="NCBI Taxonomy" id="2081491"/>
    <lineage>
        <taxon>Eukaryota</taxon>
        <taxon>Haptista</taxon>
        <taxon>Haptophyta</taxon>
        <taxon>Pavlovophyceae</taxon>
        <taxon>Pavlovales</taxon>
        <taxon>Pavlovaceae</taxon>
        <taxon>Diacronema</taxon>
    </lineage>
</organism>
<dbReference type="GO" id="GO:0003724">
    <property type="term" value="F:RNA helicase activity"/>
    <property type="evidence" value="ECO:0007669"/>
    <property type="project" value="InterPro"/>
</dbReference>
<gene>
    <name evidence="10" type="ORF">KFE25_007426</name>
</gene>
<dbReference type="InterPro" id="IPR027417">
    <property type="entry name" value="P-loop_NTPase"/>
</dbReference>
<keyword evidence="3" id="KW-0378">Hydrolase</keyword>
<keyword evidence="11" id="KW-1185">Reference proteome</keyword>
<dbReference type="InterPro" id="IPR025696">
    <property type="entry name" value="Beta-barrel_MTR4"/>
</dbReference>
<dbReference type="Pfam" id="PF13234">
    <property type="entry name" value="MTR4_beta-barrel"/>
    <property type="match status" value="1"/>
</dbReference>
<evidence type="ECO:0000259" key="8">
    <source>
        <dbReference type="PROSITE" id="PS51192"/>
    </source>
</evidence>
<dbReference type="CDD" id="cd18795">
    <property type="entry name" value="SF2_C_Ski2"/>
    <property type="match status" value="1"/>
</dbReference>
<dbReference type="OMA" id="NVHRTPD"/>
<dbReference type="GO" id="GO:0006401">
    <property type="term" value="P:RNA catabolic process"/>
    <property type="evidence" value="ECO:0007669"/>
    <property type="project" value="InterPro"/>
</dbReference>
<dbReference type="CDD" id="cd18024">
    <property type="entry name" value="DEXHc_Mtr4-like"/>
    <property type="match status" value="1"/>
</dbReference>
<name>A0A8J6CIK1_DIALT</name>
<dbReference type="PROSITE" id="PS51192">
    <property type="entry name" value="HELICASE_ATP_BIND_1"/>
    <property type="match status" value="1"/>
</dbReference>
<dbReference type="PROSITE" id="PS51194">
    <property type="entry name" value="HELICASE_CTER"/>
    <property type="match status" value="1"/>
</dbReference>
<accession>A0A8J6CIK1</accession>
<dbReference type="Gene3D" id="1.10.3380.30">
    <property type="match status" value="1"/>
</dbReference>
<dbReference type="InterPro" id="IPR012961">
    <property type="entry name" value="Ski2/MTR4_C"/>
</dbReference>
<dbReference type="FunFam" id="3.40.50.300:FF:000141">
    <property type="entry name" value="ATP-dependent RNA helicase DOB1"/>
    <property type="match status" value="1"/>
</dbReference>
<dbReference type="InterPro" id="IPR014001">
    <property type="entry name" value="Helicase_ATP-bd"/>
</dbReference>
<dbReference type="Pfam" id="PF00271">
    <property type="entry name" value="Helicase_C"/>
    <property type="match status" value="1"/>
</dbReference>
<dbReference type="InterPro" id="IPR011545">
    <property type="entry name" value="DEAD/DEAH_box_helicase_dom"/>
</dbReference>
<dbReference type="OrthoDB" id="64767at2759"/>
<evidence type="ECO:0000256" key="6">
    <source>
        <dbReference type="ARBA" id="ARBA00023242"/>
    </source>
</evidence>
<dbReference type="Pfam" id="PF08148">
    <property type="entry name" value="DSHCT"/>
    <property type="match status" value="1"/>
</dbReference>
<feature type="region of interest" description="Disordered" evidence="7">
    <location>
        <begin position="1"/>
        <end position="66"/>
    </location>
</feature>
<dbReference type="GO" id="GO:0005524">
    <property type="term" value="F:ATP binding"/>
    <property type="evidence" value="ECO:0007669"/>
    <property type="project" value="UniProtKB-KW"/>
</dbReference>
<keyword evidence="5" id="KW-0067">ATP-binding</keyword>
<dbReference type="InterPro" id="IPR048392">
    <property type="entry name" value="MTR4-like_stalk"/>
</dbReference>